<dbReference type="Proteomes" id="UP001062846">
    <property type="component" value="Chromosome 2"/>
</dbReference>
<name>A0ACC0PQU7_RHOML</name>
<sequence length="181" mass="20697">MLGGEFKIHNYIPAGLLHGVYFNERLHWFWRSTSSGDEVFREVALPTSFDNCKLGPLVLGSCLCLVVSPFEGDAIEVRMMKKYGVRESWTKFMMAKHWMGLEDVLYLAAEEEFVLRTCEMIEEVNGVGIIDESSLEKLVVYNPKKETLWDMVVCGIPTDNYIETLISPNHGGRIWRHCEAS</sequence>
<accession>A0ACC0PQU7</accession>
<protein>
    <submittedName>
        <fullName evidence="1">Uncharacterized protein</fullName>
    </submittedName>
</protein>
<gene>
    <name evidence="1" type="ORF">RHMOL_Rhmol02G0092800</name>
</gene>
<organism evidence="1 2">
    <name type="scientific">Rhododendron molle</name>
    <name type="common">Chinese azalea</name>
    <name type="synonym">Azalea mollis</name>
    <dbReference type="NCBI Taxonomy" id="49168"/>
    <lineage>
        <taxon>Eukaryota</taxon>
        <taxon>Viridiplantae</taxon>
        <taxon>Streptophyta</taxon>
        <taxon>Embryophyta</taxon>
        <taxon>Tracheophyta</taxon>
        <taxon>Spermatophyta</taxon>
        <taxon>Magnoliopsida</taxon>
        <taxon>eudicotyledons</taxon>
        <taxon>Gunneridae</taxon>
        <taxon>Pentapetalae</taxon>
        <taxon>asterids</taxon>
        <taxon>Ericales</taxon>
        <taxon>Ericaceae</taxon>
        <taxon>Ericoideae</taxon>
        <taxon>Rhodoreae</taxon>
        <taxon>Rhododendron</taxon>
    </lineage>
</organism>
<reference evidence="1" key="1">
    <citation type="submission" date="2022-02" db="EMBL/GenBank/DDBJ databases">
        <title>Plant Genome Project.</title>
        <authorList>
            <person name="Zhang R.-G."/>
        </authorList>
    </citation>
    <scope>NUCLEOTIDE SEQUENCE</scope>
    <source>
        <strain evidence="1">AT1</strain>
    </source>
</reference>
<proteinExistence type="predicted"/>
<dbReference type="EMBL" id="CM046389">
    <property type="protein sequence ID" value="KAI8567072.1"/>
    <property type="molecule type" value="Genomic_DNA"/>
</dbReference>
<comment type="caution">
    <text evidence="1">The sequence shown here is derived from an EMBL/GenBank/DDBJ whole genome shotgun (WGS) entry which is preliminary data.</text>
</comment>
<evidence type="ECO:0000313" key="1">
    <source>
        <dbReference type="EMBL" id="KAI8567072.1"/>
    </source>
</evidence>
<keyword evidence="2" id="KW-1185">Reference proteome</keyword>
<evidence type="ECO:0000313" key="2">
    <source>
        <dbReference type="Proteomes" id="UP001062846"/>
    </source>
</evidence>